<evidence type="ECO:0000256" key="1">
    <source>
        <dbReference type="ARBA" id="ARBA00001913"/>
    </source>
</evidence>
<feature type="domain" description="Sulfatase N-terminal" evidence="8">
    <location>
        <begin position="34"/>
        <end position="392"/>
    </location>
</feature>
<dbReference type="InterPro" id="IPR000917">
    <property type="entry name" value="Sulfatase_N"/>
</dbReference>
<evidence type="ECO:0000256" key="5">
    <source>
        <dbReference type="ARBA" id="ARBA00022801"/>
    </source>
</evidence>
<dbReference type="InterPro" id="IPR050738">
    <property type="entry name" value="Sulfatase"/>
</dbReference>
<protein>
    <submittedName>
        <fullName evidence="9">Sulfatase</fullName>
    </submittedName>
</protein>
<keyword evidence="5" id="KW-0378">Hydrolase</keyword>
<evidence type="ECO:0000256" key="3">
    <source>
        <dbReference type="ARBA" id="ARBA00022723"/>
    </source>
</evidence>
<evidence type="ECO:0000313" key="10">
    <source>
        <dbReference type="Proteomes" id="UP000660024"/>
    </source>
</evidence>
<dbReference type="SUPFAM" id="SSF53649">
    <property type="entry name" value="Alkaline phosphatase-like"/>
    <property type="match status" value="1"/>
</dbReference>
<sequence>MKSLILFAAITIFSFTETISFKAQAQNPEKQSQPNIILFMVDDMGWQDTSVPFYKETTELNKKYHTPNMERLAKMGVKFTQAYATSVCTPSRVSLQTGMNAARHKVTNWTAYNENQPTDEPYPGIKFPSWNYNGLSPVPDTPNTVYATPIAEILRENGYYTIHVGKSHMASYPTLGADPRNLGYDLNIAGNAVGGPKSYLGTENFGNQVKGGYTPAAIPGLELYHGKDVFLSEALTLEAKKALDNARFLQKPFYLYMAHYAVHAQYKPDMRFYQKYLDEGLGKQEAEYAALLQGMDKSLGDLMDYLEKYNLAKNTIIMFMSDNGGLTLVPPRGGKAFTHNLPLKSGKGSTYEGGIREPMMVYWPGVTKANSTNNQTIIIEDFFPTILEMADIKNYKTVQKIDGKSFAPYLRNNALRDSSRALIWHFPNNWQEGSQRSKEYKIVSETEGIGPSSAIRLGDWKLIYFYGLRKTELYDLKNDIGEHHNLVTEFPKKAMELTQLLNKKLEEEKAQFPTDKTTGKILKPIFKP</sequence>
<name>A0ABS1BNJ3_9SPHI</name>
<dbReference type="PANTHER" id="PTHR42693">
    <property type="entry name" value="ARYLSULFATASE FAMILY MEMBER"/>
    <property type="match status" value="1"/>
</dbReference>
<reference evidence="9 10" key="1">
    <citation type="submission" date="2020-12" db="EMBL/GenBank/DDBJ databases">
        <title>Bacterial novel species Pedobacter sp. SD-b isolated from soil.</title>
        <authorList>
            <person name="Jung H.-Y."/>
        </authorList>
    </citation>
    <scope>NUCLEOTIDE SEQUENCE [LARGE SCALE GENOMIC DNA]</scope>
    <source>
        <strain evidence="9 10">SD-b</strain>
    </source>
</reference>
<keyword evidence="6" id="KW-0106">Calcium</keyword>
<evidence type="ECO:0000256" key="2">
    <source>
        <dbReference type="ARBA" id="ARBA00008779"/>
    </source>
</evidence>
<dbReference type="CDD" id="cd16144">
    <property type="entry name" value="ARS_like"/>
    <property type="match status" value="1"/>
</dbReference>
<comment type="similarity">
    <text evidence="2">Belongs to the sulfatase family.</text>
</comment>
<accession>A0ABS1BNJ3</accession>
<dbReference type="InterPro" id="IPR017850">
    <property type="entry name" value="Alkaline_phosphatase_core_sf"/>
</dbReference>
<dbReference type="Gene3D" id="3.30.1120.10">
    <property type="match status" value="1"/>
</dbReference>
<comment type="caution">
    <text evidence="9">The sequence shown here is derived from an EMBL/GenBank/DDBJ whole genome shotgun (WGS) entry which is preliminary data.</text>
</comment>
<dbReference type="Gene3D" id="3.40.720.10">
    <property type="entry name" value="Alkaline Phosphatase, subunit A"/>
    <property type="match status" value="1"/>
</dbReference>
<gene>
    <name evidence="9" type="ORF">I5M32_13060</name>
</gene>
<keyword evidence="10" id="KW-1185">Reference proteome</keyword>
<evidence type="ECO:0000256" key="6">
    <source>
        <dbReference type="ARBA" id="ARBA00022837"/>
    </source>
</evidence>
<dbReference type="Proteomes" id="UP000660024">
    <property type="component" value="Unassembled WGS sequence"/>
</dbReference>
<dbReference type="Pfam" id="PF00884">
    <property type="entry name" value="Sulfatase"/>
    <property type="match status" value="1"/>
</dbReference>
<evidence type="ECO:0000256" key="7">
    <source>
        <dbReference type="SAM" id="SignalP"/>
    </source>
</evidence>
<feature type="signal peptide" evidence="7">
    <location>
        <begin position="1"/>
        <end position="25"/>
    </location>
</feature>
<evidence type="ECO:0000256" key="4">
    <source>
        <dbReference type="ARBA" id="ARBA00022729"/>
    </source>
</evidence>
<dbReference type="RefSeq" id="WP_200587113.1">
    <property type="nucleotide sequence ID" value="NZ_JAEHFY010000019.1"/>
</dbReference>
<evidence type="ECO:0000313" key="9">
    <source>
        <dbReference type="EMBL" id="MBK0383891.1"/>
    </source>
</evidence>
<evidence type="ECO:0000259" key="8">
    <source>
        <dbReference type="Pfam" id="PF00884"/>
    </source>
</evidence>
<dbReference type="PANTHER" id="PTHR42693:SF42">
    <property type="entry name" value="ARYLSULFATASE G"/>
    <property type="match status" value="1"/>
</dbReference>
<keyword evidence="4 7" id="KW-0732">Signal</keyword>
<keyword evidence="3" id="KW-0479">Metal-binding</keyword>
<feature type="chain" id="PRO_5045442029" evidence="7">
    <location>
        <begin position="26"/>
        <end position="528"/>
    </location>
</feature>
<organism evidence="9 10">
    <name type="scientific">Pedobacter segetis</name>
    <dbReference type="NCBI Taxonomy" id="2793069"/>
    <lineage>
        <taxon>Bacteria</taxon>
        <taxon>Pseudomonadati</taxon>
        <taxon>Bacteroidota</taxon>
        <taxon>Sphingobacteriia</taxon>
        <taxon>Sphingobacteriales</taxon>
        <taxon>Sphingobacteriaceae</taxon>
        <taxon>Pedobacter</taxon>
    </lineage>
</organism>
<dbReference type="EMBL" id="JAEHFY010000019">
    <property type="protein sequence ID" value="MBK0383891.1"/>
    <property type="molecule type" value="Genomic_DNA"/>
</dbReference>
<proteinExistence type="inferred from homology"/>
<comment type="cofactor">
    <cofactor evidence="1">
        <name>Ca(2+)</name>
        <dbReference type="ChEBI" id="CHEBI:29108"/>
    </cofactor>
</comment>